<dbReference type="GO" id="GO:0006508">
    <property type="term" value="P:proteolysis"/>
    <property type="evidence" value="ECO:0007669"/>
    <property type="project" value="InterPro"/>
</dbReference>
<dbReference type="CDD" id="cd07041">
    <property type="entry name" value="STAS_RsbR_RsbS_like"/>
    <property type="match status" value="1"/>
</dbReference>
<dbReference type="OrthoDB" id="9800154at2"/>
<dbReference type="SUPFAM" id="SSF52091">
    <property type="entry name" value="SpoIIaa-like"/>
    <property type="match status" value="1"/>
</dbReference>
<dbReference type="Pfam" id="PF01740">
    <property type="entry name" value="STAS"/>
    <property type="match status" value="1"/>
</dbReference>
<evidence type="ECO:0000256" key="1">
    <source>
        <dbReference type="ARBA" id="ARBA00022553"/>
    </source>
</evidence>
<sequence>MVAGDVDNADQLGSFLAERADLLIRRWVSLAAEPLRGRMSEAELDSELREVFPVLVTAVTSGSRDTRAEAYGPLRAMLEQMSRSRARLGFTPTETAAAVFALKQAVFEQIDQGDNSGASVADVVAFSVLLDALGLWTFECYARAREEVITQQAEQLLELTTPVVKLWSGVLAVPLVGTLDSARTQVVMEKLLEALVDTGAEQAIVDITGVLAVDTQVAQHLLKTVMAARLMGAECTISGIRPQIAQTIVDLGIEFGDITTKASLADALLHALRKSGVDVVTRSNNRMG</sequence>
<evidence type="ECO:0000313" key="5">
    <source>
        <dbReference type="Proteomes" id="UP000063699"/>
    </source>
</evidence>
<dbReference type="AlphaFoldDB" id="A0A0N9HN48"/>
<dbReference type="PANTHER" id="PTHR33745:SF3">
    <property type="entry name" value="RSBT CO-ANTAGONIST PROTEIN RSBRC"/>
    <property type="match status" value="1"/>
</dbReference>
<dbReference type="InterPro" id="IPR002645">
    <property type="entry name" value="STAS_dom"/>
</dbReference>
<feature type="domain" description="STAS" evidence="3">
    <location>
        <begin position="160"/>
        <end position="271"/>
    </location>
</feature>
<dbReference type="Pfam" id="PF14361">
    <property type="entry name" value="RsbRD_N"/>
    <property type="match status" value="1"/>
</dbReference>
<evidence type="ECO:0000259" key="2">
    <source>
        <dbReference type="PROSITE" id="PS50175"/>
    </source>
</evidence>
<dbReference type="InterPro" id="IPR036513">
    <property type="entry name" value="STAS_dom_sf"/>
</dbReference>
<dbReference type="InterPro" id="IPR051932">
    <property type="entry name" value="Bact_StressResp_Reg"/>
</dbReference>
<protein>
    <submittedName>
        <fullName evidence="4">Anti-anti-sigma factor</fullName>
    </submittedName>
</protein>
<keyword evidence="5" id="KW-1185">Reference proteome</keyword>
<dbReference type="KEGG" id="kphy:AOZ06_16800"/>
<dbReference type="Proteomes" id="UP000063699">
    <property type="component" value="Chromosome"/>
</dbReference>
<dbReference type="EMBL" id="CP012752">
    <property type="protein sequence ID" value="ALG08348.1"/>
    <property type="molecule type" value="Genomic_DNA"/>
</dbReference>
<feature type="domain" description="Peptidase A2" evidence="2">
    <location>
        <begin position="192"/>
        <end position="205"/>
    </location>
</feature>
<gene>
    <name evidence="4" type="ORF">AOZ06_16800</name>
</gene>
<name>A0A0N9HN48_9PSEU</name>
<dbReference type="PROSITE" id="PS50175">
    <property type="entry name" value="ASP_PROT_RETROV"/>
    <property type="match status" value="1"/>
</dbReference>
<proteinExistence type="predicted"/>
<dbReference type="InterPro" id="IPR025751">
    <property type="entry name" value="RsbRD_N_dom"/>
</dbReference>
<organism evidence="4 5">
    <name type="scientific">Kibdelosporangium phytohabitans</name>
    <dbReference type="NCBI Taxonomy" id="860235"/>
    <lineage>
        <taxon>Bacteria</taxon>
        <taxon>Bacillati</taxon>
        <taxon>Actinomycetota</taxon>
        <taxon>Actinomycetes</taxon>
        <taxon>Pseudonocardiales</taxon>
        <taxon>Pseudonocardiaceae</taxon>
        <taxon>Kibdelosporangium</taxon>
    </lineage>
</organism>
<dbReference type="Gene3D" id="3.30.750.24">
    <property type="entry name" value="STAS domain"/>
    <property type="match status" value="1"/>
</dbReference>
<evidence type="ECO:0000313" key="4">
    <source>
        <dbReference type="EMBL" id="ALG08348.1"/>
    </source>
</evidence>
<dbReference type="InterPro" id="IPR001995">
    <property type="entry name" value="Peptidase_A2_cat"/>
</dbReference>
<dbReference type="STRING" id="860235.AOZ06_16800"/>
<dbReference type="GO" id="GO:0004190">
    <property type="term" value="F:aspartic-type endopeptidase activity"/>
    <property type="evidence" value="ECO:0007669"/>
    <property type="project" value="InterPro"/>
</dbReference>
<accession>A0A0N9HN48</accession>
<dbReference type="PROSITE" id="PS50801">
    <property type="entry name" value="STAS"/>
    <property type="match status" value="1"/>
</dbReference>
<keyword evidence="1" id="KW-0597">Phosphoprotein</keyword>
<reference evidence="4 5" key="1">
    <citation type="submission" date="2015-07" db="EMBL/GenBank/DDBJ databases">
        <title>Genome sequencing of Kibdelosporangium phytohabitans.</title>
        <authorList>
            <person name="Qin S."/>
            <person name="Xing K."/>
        </authorList>
    </citation>
    <scope>NUCLEOTIDE SEQUENCE [LARGE SCALE GENOMIC DNA]</scope>
    <source>
        <strain evidence="4 5">KLBMP1111</strain>
    </source>
</reference>
<evidence type="ECO:0000259" key="3">
    <source>
        <dbReference type="PROSITE" id="PS50801"/>
    </source>
</evidence>
<dbReference type="PANTHER" id="PTHR33745">
    <property type="entry name" value="RSBT ANTAGONIST PROTEIN RSBS-RELATED"/>
    <property type="match status" value="1"/>
</dbReference>